<gene>
    <name evidence="2" type="ORF">RR46_14055</name>
</gene>
<proteinExistence type="predicted"/>
<accession>A0A194PJD6</accession>
<reference evidence="2 3" key="1">
    <citation type="journal article" date="2015" name="Nat. Commun.">
        <title>Outbred genome sequencing and CRISPR/Cas9 gene editing in butterflies.</title>
        <authorList>
            <person name="Li X."/>
            <person name="Fan D."/>
            <person name="Zhang W."/>
            <person name="Liu G."/>
            <person name="Zhang L."/>
            <person name="Zhao L."/>
            <person name="Fang X."/>
            <person name="Chen L."/>
            <person name="Dong Y."/>
            <person name="Chen Y."/>
            <person name="Ding Y."/>
            <person name="Zhao R."/>
            <person name="Feng M."/>
            <person name="Zhu Y."/>
            <person name="Feng Y."/>
            <person name="Jiang X."/>
            <person name="Zhu D."/>
            <person name="Xiang H."/>
            <person name="Feng X."/>
            <person name="Li S."/>
            <person name="Wang J."/>
            <person name="Zhang G."/>
            <person name="Kronforst M.R."/>
            <person name="Wang W."/>
        </authorList>
    </citation>
    <scope>NUCLEOTIDE SEQUENCE [LARGE SCALE GENOMIC DNA]</scope>
    <source>
        <strain evidence="2">Ya'a_city_454_Px</strain>
        <tissue evidence="2">Whole body</tissue>
    </source>
</reference>
<dbReference type="Proteomes" id="UP000053268">
    <property type="component" value="Unassembled WGS sequence"/>
</dbReference>
<protein>
    <submittedName>
        <fullName evidence="2">Uncharacterized protein</fullName>
    </submittedName>
</protein>
<name>A0A194PJD6_PAPXU</name>
<dbReference type="EMBL" id="KQ459603">
    <property type="protein sequence ID" value="KPI92834.1"/>
    <property type="molecule type" value="Genomic_DNA"/>
</dbReference>
<keyword evidence="3" id="KW-1185">Reference proteome</keyword>
<dbReference type="AlphaFoldDB" id="A0A194PJD6"/>
<evidence type="ECO:0000256" key="1">
    <source>
        <dbReference type="SAM" id="MobiDB-lite"/>
    </source>
</evidence>
<feature type="compositionally biased region" description="Acidic residues" evidence="1">
    <location>
        <begin position="1"/>
        <end position="19"/>
    </location>
</feature>
<evidence type="ECO:0000313" key="3">
    <source>
        <dbReference type="Proteomes" id="UP000053268"/>
    </source>
</evidence>
<feature type="compositionally biased region" description="Acidic residues" evidence="1">
    <location>
        <begin position="26"/>
        <end position="38"/>
    </location>
</feature>
<evidence type="ECO:0000313" key="2">
    <source>
        <dbReference type="EMBL" id="KPI92834.1"/>
    </source>
</evidence>
<feature type="region of interest" description="Disordered" evidence="1">
    <location>
        <begin position="1"/>
        <end position="38"/>
    </location>
</feature>
<sequence length="82" mass="9370">MADEEEPGQTGEEQLEEGELEHHDEEAVEEEQEPEESVLTEYDPDDFVSGAINSLDSTIPLDFLEFEYPFNAYFPIALDAWT</sequence>
<organism evidence="2 3">
    <name type="scientific">Papilio xuthus</name>
    <name type="common">Asian swallowtail butterfly</name>
    <dbReference type="NCBI Taxonomy" id="66420"/>
    <lineage>
        <taxon>Eukaryota</taxon>
        <taxon>Metazoa</taxon>
        <taxon>Ecdysozoa</taxon>
        <taxon>Arthropoda</taxon>
        <taxon>Hexapoda</taxon>
        <taxon>Insecta</taxon>
        <taxon>Pterygota</taxon>
        <taxon>Neoptera</taxon>
        <taxon>Endopterygota</taxon>
        <taxon>Lepidoptera</taxon>
        <taxon>Glossata</taxon>
        <taxon>Ditrysia</taxon>
        <taxon>Papilionoidea</taxon>
        <taxon>Papilionidae</taxon>
        <taxon>Papilioninae</taxon>
        <taxon>Papilio</taxon>
    </lineage>
</organism>